<feature type="transmembrane region" description="Helical" evidence="1">
    <location>
        <begin position="43"/>
        <end position="64"/>
    </location>
</feature>
<evidence type="ECO:0000259" key="2">
    <source>
        <dbReference type="Pfam" id="PF18160"/>
    </source>
</evidence>
<evidence type="ECO:0000313" key="4">
    <source>
        <dbReference type="Proteomes" id="UP000635885"/>
    </source>
</evidence>
<keyword evidence="1" id="KW-1133">Transmembrane helix</keyword>
<feature type="transmembrane region" description="Helical" evidence="1">
    <location>
        <begin position="76"/>
        <end position="94"/>
    </location>
</feature>
<sequence>MEKTKSYLDYLDKTYLEELNYKIWSTKGARFHASQRLLKISQLSNLCTSLFSVYLIALGLLSVYNVYNSTFISTNTLAYSTTCLSILLLVFTQTENSKDYNKKANEFHKCALELSKLYNSLRIFKTLNENLTLENKRIFAEKI</sequence>
<keyword evidence="1" id="KW-0472">Membrane</keyword>
<proteinExistence type="predicted"/>
<protein>
    <recommendedName>
        <fullName evidence="2">SMODS and SLOG-associating 2TM effector domain-containing protein</fullName>
    </recommendedName>
</protein>
<evidence type="ECO:0000256" key="1">
    <source>
        <dbReference type="SAM" id="Phobius"/>
    </source>
</evidence>
<feature type="domain" description="SMODS and SLOG-associating 2TM effector" evidence="2">
    <location>
        <begin position="13"/>
        <end position="135"/>
    </location>
</feature>
<dbReference type="InterPro" id="IPR041115">
    <property type="entry name" value="SLATT_5"/>
</dbReference>
<name>A0ABQ1MY17_9BACT</name>
<comment type="caution">
    <text evidence="3">The sequence shown here is derived from an EMBL/GenBank/DDBJ whole genome shotgun (WGS) entry which is preliminary data.</text>
</comment>
<dbReference type="EMBL" id="BMFD01000013">
    <property type="protein sequence ID" value="GGC49259.1"/>
    <property type="molecule type" value="Genomic_DNA"/>
</dbReference>
<dbReference type="Proteomes" id="UP000635885">
    <property type="component" value="Unassembled WGS sequence"/>
</dbReference>
<dbReference type="Pfam" id="PF18160">
    <property type="entry name" value="SLATT_5"/>
    <property type="match status" value="1"/>
</dbReference>
<evidence type="ECO:0000313" key="3">
    <source>
        <dbReference type="EMBL" id="GGC49259.1"/>
    </source>
</evidence>
<organism evidence="3 4">
    <name type="scientific">Belliella aquatica</name>
    <dbReference type="NCBI Taxonomy" id="1323734"/>
    <lineage>
        <taxon>Bacteria</taxon>
        <taxon>Pseudomonadati</taxon>
        <taxon>Bacteroidota</taxon>
        <taxon>Cytophagia</taxon>
        <taxon>Cytophagales</taxon>
        <taxon>Cyclobacteriaceae</taxon>
        <taxon>Belliella</taxon>
    </lineage>
</organism>
<reference evidence="4" key="1">
    <citation type="journal article" date="2019" name="Int. J. Syst. Evol. Microbiol.">
        <title>The Global Catalogue of Microorganisms (GCM) 10K type strain sequencing project: providing services to taxonomists for standard genome sequencing and annotation.</title>
        <authorList>
            <consortium name="The Broad Institute Genomics Platform"/>
            <consortium name="The Broad Institute Genome Sequencing Center for Infectious Disease"/>
            <person name="Wu L."/>
            <person name="Ma J."/>
        </authorList>
    </citation>
    <scope>NUCLEOTIDE SEQUENCE [LARGE SCALE GENOMIC DNA]</scope>
    <source>
        <strain evidence="4">CGMCC 1.12479</strain>
    </source>
</reference>
<keyword evidence="1" id="KW-0812">Transmembrane</keyword>
<accession>A0ABQ1MY17</accession>
<gene>
    <name evidence="3" type="ORF">GCM10010993_29650</name>
</gene>
<keyword evidence="4" id="KW-1185">Reference proteome</keyword>
<dbReference type="NCBIfam" id="NF033631">
    <property type="entry name" value="SLATT_5"/>
    <property type="match status" value="1"/>
</dbReference>